<name>A0A7W5ZSW4_9BACT</name>
<dbReference type="AlphaFoldDB" id="A0A7W5ZSW4"/>
<reference evidence="1 2" key="1">
    <citation type="submission" date="2020-08" db="EMBL/GenBank/DDBJ databases">
        <title>Genomic Encyclopedia of Type Strains, Phase IV (KMG-IV): sequencing the most valuable type-strain genomes for metagenomic binning, comparative biology and taxonomic classification.</title>
        <authorList>
            <person name="Goeker M."/>
        </authorList>
    </citation>
    <scope>NUCLEOTIDE SEQUENCE [LARGE SCALE GENOMIC DNA]</scope>
    <source>
        <strain evidence="1 2">DSM 17976</strain>
    </source>
</reference>
<organism evidence="1 2">
    <name type="scientific">Runella defluvii</name>
    <dbReference type="NCBI Taxonomy" id="370973"/>
    <lineage>
        <taxon>Bacteria</taxon>
        <taxon>Pseudomonadati</taxon>
        <taxon>Bacteroidota</taxon>
        <taxon>Cytophagia</taxon>
        <taxon>Cytophagales</taxon>
        <taxon>Spirosomataceae</taxon>
        <taxon>Runella</taxon>
    </lineage>
</organism>
<dbReference type="Proteomes" id="UP000541352">
    <property type="component" value="Unassembled WGS sequence"/>
</dbReference>
<protein>
    <submittedName>
        <fullName evidence="1">Transposase-like protein</fullName>
    </submittedName>
</protein>
<accession>A0A7W5ZSW4</accession>
<comment type="caution">
    <text evidence="1">The sequence shown here is derived from an EMBL/GenBank/DDBJ whole genome shotgun (WGS) entry which is preliminary data.</text>
</comment>
<sequence length="95" mass="11297">MSKHRKSWSETEIENILQHYQQHGITATVRHFNVASSMIYRWQSMKGEPKTKGQSGISRAEYHHLLRENQLLKELVAEKETVRRCDLKFELRMLS</sequence>
<dbReference type="EMBL" id="JACIBY010000031">
    <property type="protein sequence ID" value="MBB3842271.1"/>
    <property type="molecule type" value="Genomic_DNA"/>
</dbReference>
<proteinExistence type="predicted"/>
<gene>
    <name evidence="1" type="ORF">FHS57_006302</name>
</gene>
<evidence type="ECO:0000313" key="1">
    <source>
        <dbReference type="EMBL" id="MBB3842271.1"/>
    </source>
</evidence>
<evidence type="ECO:0000313" key="2">
    <source>
        <dbReference type="Proteomes" id="UP000541352"/>
    </source>
</evidence>
<keyword evidence="2" id="KW-1185">Reference proteome</keyword>
<dbReference type="RefSeq" id="WP_229601503.1">
    <property type="nucleotide sequence ID" value="NZ_JACIBY010000031.1"/>
</dbReference>